<reference evidence="1" key="1">
    <citation type="submission" date="2019-08" db="EMBL/GenBank/DDBJ databases">
        <authorList>
            <person name="Kucharzyk K."/>
            <person name="Murdoch R.W."/>
            <person name="Higgins S."/>
            <person name="Loffler F."/>
        </authorList>
    </citation>
    <scope>NUCLEOTIDE SEQUENCE</scope>
</reference>
<comment type="caution">
    <text evidence="1">The sequence shown here is derived from an EMBL/GenBank/DDBJ whole genome shotgun (WGS) entry which is preliminary data.</text>
</comment>
<dbReference type="AlphaFoldDB" id="A0A645EVF5"/>
<dbReference type="EMBL" id="VSSQ01051102">
    <property type="protein sequence ID" value="MPN05189.1"/>
    <property type="molecule type" value="Genomic_DNA"/>
</dbReference>
<proteinExistence type="predicted"/>
<accession>A0A645EVF5</accession>
<evidence type="ECO:0000313" key="1">
    <source>
        <dbReference type="EMBL" id="MPN05189.1"/>
    </source>
</evidence>
<protein>
    <submittedName>
        <fullName evidence="1">Uncharacterized protein</fullName>
    </submittedName>
</protein>
<name>A0A645EVF5_9ZZZZ</name>
<organism evidence="1">
    <name type="scientific">bioreactor metagenome</name>
    <dbReference type="NCBI Taxonomy" id="1076179"/>
    <lineage>
        <taxon>unclassified sequences</taxon>
        <taxon>metagenomes</taxon>
        <taxon>ecological metagenomes</taxon>
    </lineage>
</organism>
<sequence length="43" mass="4510">MQHPAAEQAVIGVVEHNARTQPVHQAVKALGGKALEKRVGVAL</sequence>
<gene>
    <name evidence="1" type="ORF">SDC9_152439</name>
</gene>